<dbReference type="STRING" id="1297750.SAMN05444405_11379"/>
<gene>
    <name evidence="1" type="ORF">SAMN05444405_11379</name>
</gene>
<dbReference type="Gene3D" id="3.40.50.1000">
    <property type="entry name" value="HAD superfamily/HAD-like"/>
    <property type="match status" value="1"/>
</dbReference>
<dbReference type="PRINTS" id="PR00413">
    <property type="entry name" value="HADHALOGNASE"/>
</dbReference>
<dbReference type="OrthoDB" id="9797743at2"/>
<dbReference type="Pfam" id="PF13419">
    <property type="entry name" value="HAD_2"/>
    <property type="match status" value="1"/>
</dbReference>
<reference evidence="2" key="1">
    <citation type="submission" date="2016-11" db="EMBL/GenBank/DDBJ databases">
        <authorList>
            <person name="Varghese N."/>
            <person name="Submissions S."/>
        </authorList>
    </citation>
    <scope>NUCLEOTIDE SEQUENCE [LARGE SCALE GENOMIC DNA]</scope>
    <source>
        <strain evidence="2">DSM 26991</strain>
    </source>
</reference>
<dbReference type="AlphaFoldDB" id="A0A1M5EBY7"/>
<dbReference type="Proteomes" id="UP000184509">
    <property type="component" value="Unassembled WGS sequence"/>
</dbReference>
<evidence type="ECO:0000313" key="2">
    <source>
        <dbReference type="Proteomes" id="UP000184509"/>
    </source>
</evidence>
<evidence type="ECO:0000313" key="1">
    <source>
        <dbReference type="EMBL" id="SHF76748.1"/>
    </source>
</evidence>
<name>A0A1M5EBY7_9BACE</name>
<sequence>MKESKTIAALFDFDGVVMDTETQYSIFWGEQGRKYRPDLPNFDRIIKGQTLVQIYDKYFEGMEKEKEQISKDLLLFEENMVYDYIPGVLDFIEDLKKNDVKMAVVTSSDIKKMENVYRAHPEVLDIFDSIVTADLFKQSKPNPECFLLGAEILGSTPENSFVFEDSFHGLQAGNAAGSTVIGLATTNPREAIQDKADYVIDDFKGFTFDKLMSVRG</sequence>
<keyword evidence="2" id="KW-1185">Reference proteome</keyword>
<dbReference type="InterPro" id="IPR036412">
    <property type="entry name" value="HAD-like_sf"/>
</dbReference>
<dbReference type="SUPFAM" id="SSF56784">
    <property type="entry name" value="HAD-like"/>
    <property type="match status" value="1"/>
</dbReference>
<dbReference type="Gene3D" id="1.10.150.240">
    <property type="entry name" value="Putative phosphatase, domain 2"/>
    <property type="match status" value="1"/>
</dbReference>
<dbReference type="PANTHER" id="PTHR43481">
    <property type="entry name" value="FRUCTOSE-1-PHOSPHATE PHOSPHATASE"/>
    <property type="match status" value="1"/>
</dbReference>
<dbReference type="InterPro" id="IPR006439">
    <property type="entry name" value="HAD-SF_hydro_IA"/>
</dbReference>
<dbReference type="InterPro" id="IPR023198">
    <property type="entry name" value="PGP-like_dom2"/>
</dbReference>
<dbReference type="InterPro" id="IPR023214">
    <property type="entry name" value="HAD_sf"/>
</dbReference>
<proteinExistence type="predicted"/>
<accession>A0A1M5EBY7</accession>
<organism evidence="1 2">
    <name type="scientific">Bacteroides luti</name>
    <dbReference type="NCBI Taxonomy" id="1297750"/>
    <lineage>
        <taxon>Bacteria</taxon>
        <taxon>Pseudomonadati</taxon>
        <taxon>Bacteroidota</taxon>
        <taxon>Bacteroidia</taxon>
        <taxon>Bacteroidales</taxon>
        <taxon>Bacteroidaceae</taxon>
        <taxon>Bacteroides</taxon>
    </lineage>
</organism>
<dbReference type="CDD" id="cd07505">
    <property type="entry name" value="HAD_BPGM-like"/>
    <property type="match status" value="1"/>
</dbReference>
<dbReference type="EMBL" id="FQTV01000013">
    <property type="protein sequence ID" value="SHF76748.1"/>
    <property type="molecule type" value="Genomic_DNA"/>
</dbReference>
<dbReference type="RefSeq" id="WP_073402857.1">
    <property type="nucleotide sequence ID" value="NZ_FQTV01000013.1"/>
</dbReference>
<dbReference type="SFLD" id="SFLDG01129">
    <property type="entry name" value="C1.5:_HAD__Beta-PGM__Phosphata"/>
    <property type="match status" value="1"/>
</dbReference>
<dbReference type="NCBIfam" id="TIGR01509">
    <property type="entry name" value="HAD-SF-IA-v3"/>
    <property type="match status" value="1"/>
</dbReference>
<dbReference type="InterPro" id="IPR041492">
    <property type="entry name" value="HAD_2"/>
</dbReference>
<dbReference type="PANTHER" id="PTHR43481:SF4">
    <property type="entry name" value="GLYCEROL-1-PHOSPHATE PHOSPHOHYDROLASE 1-RELATED"/>
    <property type="match status" value="1"/>
</dbReference>
<dbReference type="InterPro" id="IPR051806">
    <property type="entry name" value="HAD-like_SPP"/>
</dbReference>
<dbReference type="GO" id="GO:0050308">
    <property type="term" value="F:sugar-phosphatase activity"/>
    <property type="evidence" value="ECO:0007669"/>
    <property type="project" value="TreeGrafter"/>
</dbReference>
<dbReference type="SFLD" id="SFLDS00003">
    <property type="entry name" value="Haloacid_Dehalogenase"/>
    <property type="match status" value="1"/>
</dbReference>
<protein>
    <submittedName>
        <fullName evidence="1">Haloacid dehalogenase superfamily, subfamily IA, variant 3 with third motif having DD or ED</fullName>
    </submittedName>
</protein>